<evidence type="ECO:0000313" key="2">
    <source>
        <dbReference type="EMBL" id="VDI27938.1"/>
    </source>
</evidence>
<dbReference type="SUPFAM" id="SSF55729">
    <property type="entry name" value="Acyl-CoA N-acyltransferases (Nat)"/>
    <property type="match status" value="1"/>
</dbReference>
<dbReference type="InterPro" id="IPR056483">
    <property type="entry name" value="Hisat_C"/>
</dbReference>
<evidence type="ECO:0000259" key="1">
    <source>
        <dbReference type="PROSITE" id="PS51186"/>
    </source>
</evidence>
<protein>
    <recommendedName>
        <fullName evidence="1">N-acetyltransferase domain-containing protein</fullName>
    </recommendedName>
</protein>
<dbReference type="PROSITE" id="PS51186">
    <property type="entry name" value="GNAT"/>
    <property type="match status" value="1"/>
</dbReference>
<dbReference type="InterPro" id="IPR016181">
    <property type="entry name" value="Acyl_CoA_acyltransferase"/>
</dbReference>
<dbReference type="PANTHER" id="PTHR47403">
    <property type="entry name" value="LOC100145250 PROTEIN"/>
    <property type="match status" value="1"/>
</dbReference>
<evidence type="ECO:0000313" key="3">
    <source>
        <dbReference type="Proteomes" id="UP000596742"/>
    </source>
</evidence>
<dbReference type="EMBL" id="UYJE01004427">
    <property type="protein sequence ID" value="VDI27938.1"/>
    <property type="molecule type" value="Genomic_DNA"/>
</dbReference>
<gene>
    <name evidence="2" type="ORF">MGAL_10B053239</name>
</gene>
<dbReference type="OrthoDB" id="6090049at2759"/>
<accession>A0A8B6E344</accession>
<dbReference type="GO" id="GO:0016747">
    <property type="term" value="F:acyltransferase activity, transferring groups other than amino-acyl groups"/>
    <property type="evidence" value="ECO:0007669"/>
    <property type="project" value="InterPro"/>
</dbReference>
<proteinExistence type="predicted"/>
<dbReference type="AlphaFoldDB" id="A0A8B6E344"/>
<dbReference type="Proteomes" id="UP000596742">
    <property type="component" value="Unassembled WGS sequence"/>
</dbReference>
<name>A0A8B6E344_MYTGA</name>
<reference evidence="2" key="1">
    <citation type="submission" date="2018-11" db="EMBL/GenBank/DDBJ databases">
        <authorList>
            <person name="Alioto T."/>
            <person name="Alioto T."/>
        </authorList>
    </citation>
    <scope>NUCLEOTIDE SEQUENCE</scope>
</reference>
<keyword evidence="3" id="KW-1185">Reference proteome</keyword>
<dbReference type="PANTHER" id="PTHR47403:SF6">
    <property type="entry name" value="N-ACETYLTRANSFERASE DOMAIN-CONTAINING PROTEIN"/>
    <property type="match status" value="1"/>
</dbReference>
<dbReference type="Gene3D" id="3.40.630.30">
    <property type="match status" value="1"/>
</dbReference>
<dbReference type="Pfam" id="PF24066">
    <property type="entry name" value="Hisat_C"/>
    <property type="match status" value="1"/>
</dbReference>
<dbReference type="InterPro" id="IPR000182">
    <property type="entry name" value="GNAT_dom"/>
</dbReference>
<feature type="domain" description="N-acetyltransferase" evidence="1">
    <location>
        <begin position="7"/>
        <end position="164"/>
    </location>
</feature>
<comment type="caution">
    <text evidence="2">The sequence shown here is derived from an EMBL/GenBank/DDBJ whole genome shotgun (WGS) entry which is preliminary data.</text>
</comment>
<sequence length="274" mass="31390">MLLKETEMIRRATIEDYDAVISILPGKDYDGDYLPDYFHMLMNNQSIKAYVYILDGKITGFQIVYLVDGGTTGVMRSGRIRKDTQGKGVLRKLGEFIMEKNPSLTHVVFATGTNVPTIFQNIRNGEYQFVAKRMFKDNRLIIDTVPYRLMESNIPMILMERTKAVASYLDDNKKSIITFGSYFKLSNGELFCNLDIYGNVGNALDHHIYIHIQHFVEHITDIFTIEVRCHESSPIIDKAMSENGLMLVSVGKFVRNELICVEKSYYPNAEQARL</sequence>
<organism evidence="2 3">
    <name type="scientific">Mytilus galloprovincialis</name>
    <name type="common">Mediterranean mussel</name>
    <dbReference type="NCBI Taxonomy" id="29158"/>
    <lineage>
        <taxon>Eukaryota</taxon>
        <taxon>Metazoa</taxon>
        <taxon>Spiralia</taxon>
        <taxon>Lophotrochozoa</taxon>
        <taxon>Mollusca</taxon>
        <taxon>Bivalvia</taxon>
        <taxon>Autobranchia</taxon>
        <taxon>Pteriomorphia</taxon>
        <taxon>Mytilida</taxon>
        <taxon>Mytiloidea</taxon>
        <taxon>Mytilidae</taxon>
        <taxon>Mytilinae</taxon>
        <taxon>Mytilus</taxon>
    </lineage>
</organism>